<proteinExistence type="predicted"/>
<reference evidence="1" key="1">
    <citation type="submission" date="2022-10" db="EMBL/GenBank/DDBJ databases">
        <title>Genome Sequence of Xylaria curta.</title>
        <authorList>
            <person name="Buettner E."/>
        </authorList>
    </citation>
    <scope>NUCLEOTIDE SEQUENCE</scope>
    <source>
        <strain evidence="1">Babe10</strain>
    </source>
</reference>
<evidence type="ECO:0000313" key="2">
    <source>
        <dbReference type="Proteomes" id="UP001143856"/>
    </source>
</evidence>
<dbReference type="Proteomes" id="UP001143856">
    <property type="component" value="Unassembled WGS sequence"/>
</dbReference>
<sequence>MTDQQKQVAEKPLPVIHRYITTHGADGKPTFETGVKEEINFDRTHMSCDLFLAYTGTQFPVDLGHGSDLDTYKGHIVKKPESFMIPGGFLSRYVDYHPGCAPLWHRTTTLDFGVVVEGQIQLELEGGEKRILNRGDVVVQRGTNHAWSNPSETEFARVLYVALDAKPPIVNGVELRESLGEVSDK</sequence>
<evidence type="ECO:0000313" key="1">
    <source>
        <dbReference type="EMBL" id="KAJ2994104.1"/>
    </source>
</evidence>
<accession>A0ACC1PJD5</accession>
<dbReference type="EMBL" id="JAPDGR010000186">
    <property type="protein sequence ID" value="KAJ2994104.1"/>
    <property type="molecule type" value="Genomic_DNA"/>
</dbReference>
<gene>
    <name evidence="1" type="ORF">NUW58_g1645</name>
</gene>
<organism evidence="1 2">
    <name type="scientific">Xylaria curta</name>
    <dbReference type="NCBI Taxonomy" id="42375"/>
    <lineage>
        <taxon>Eukaryota</taxon>
        <taxon>Fungi</taxon>
        <taxon>Dikarya</taxon>
        <taxon>Ascomycota</taxon>
        <taxon>Pezizomycotina</taxon>
        <taxon>Sordariomycetes</taxon>
        <taxon>Xylariomycetidae</taxon>
        <taxon>Xylariales</taxon>
        <taxon>Xylariaceae</taxon>
        <taxon>Xylaria</taxon>
    </lineage>
</organism>
<name>A0ACC1PJD5_9PEZI</name>
<comment type="caution">
    <text evidence="1">The sequence shown here is derived from an EMBL/GenBank/DDBJ whole genome shotgun (WGS) entry which is preliminary data.</text>
</comment>
<keyword evidence="2" id="KW-1185">Reference proteome</keyword>
<protein>
    <submittedName>
        <fullName evidence="1">Uncharacterized protein</fullName>
    </submittedName>
</protein>